<organism evidence="4 5">
    <name type="scientific">Methanospirillum lacunae</name>
    <dbReference type="NCBI Taxonomy" id="668570"/>
    <lineage>
        <taxon>Archaea</taxon>
        <taxon>Methanobacteriati</taxon>
        <taxon>Methanobacteriota</taxon>
        <taxon>Stenosarchaea group</taxon>
        <taxon>Methanomicrobia</taxon>
        <taxon>Methanomicrobiales</taxon>
        <taxon>Methanospirillaceae</taxon>
        <taxon>Methanospirillum</taxon>
    </lineage>
</organism>
<comment type="caution">
    <text evidence="4">The sequence shown here is derived from an EMBL/GenBank/DDBJ whole genome shotgun (WGS) entry which is preliminary data.</text>
</comment>
<dbReference type="PANTHER" id="PTHR44591:SF3">
    <property type="entry name" value="RESPONSE REGULATORY DOMAIN-CONTAINING PROTEIN"/>
    <property type="match status" value="1"/>
</dbReference>
<dbReference type="SUPFAM" id="SSF52172">
    <property type="entry name" value="CheY-like"/>
    <property type="match status" value="1"/>
</dbReference>
<evidence type="ECO:0000259" key="3">
    <source>
        <dbReference type="PROSITE" id="PS50110"/>
    </source>
</evidence>
<dbReference type="Gene3D" id="3.40.50.2300">
    <property type="match status" value="1"/>
</dbReference>
<dbReference type="Pfam" id="PF00072">
    <property type="entry name" value="Response_reg"/>
    <property type="match status" value="1"/>
</dbReference>
<dbReference type="Proteomes" id="UP000245657">
    <property type="component" value="Unassembled WGS sequence"/>
</dbReference>
<feature type="modified residue" description="4-aspartylphosphate" evidence="2">
    <location>
        <position position="66"/>
    </location>
</feature>
<keyword evidence="1 2" id="KW-0597">Phosphoprotein</keyword>
<evidence type="ECO:0000256" key="1">
    <source>
        <dbReference type="ARBA" id="ARBA00022553"/>
    </source>
</evidence>
<dbReference type="CDD" id="cd00156">
    <property type="entry name" value="REC"/>
    <property type="match status" value="1"/>
</dbReference>
<evidence type="ECO:0000313" key="4">
    <source>
        <dbReference type="EMBL" id="PWR72720.1"/>
    </source>
</evidence>
<feature type="domain" description="Response regulatory" evidence="3">
    <location>
        <begin position="17"/>
        <end position="133"/>
    </location>
</feature>
<keyword evidence="5" id="KW-1185">Reference proteome</keyword>
<protein>
    <recommendedName>
        <fullName evidence="3">Response regulatory domain-containing protein</fullName>
    </recommendedName>
</protein>
<dbReference type="InterPro" id="IPR011006">
    <property type="entry name" value="CheY-like_superfamily"/>
</dbReference>
<dbReference type="AlphaFoldDB" id="A0A2V2N271"/>
<dbReference type="InterPro" id="IPR001789">
    <property type="entry name" value="Sig_transdc_resp-reg_receiver"/>
</dbReference>
<proteinExistence type="predicted"/>
<dbReference type="SMART" id="SM00448">
    <property type="entry name" value="REC"/>
    <property type="match status" value="1"/>
</dbReference>
<accession>A0A2V2N271</accession>
<dbReference type="PROSITE" id="PS50110">
    <property type="entry name" value="RESPONSE_REGULATORY"/>
    <property type="match status" value="1"/>
</dbReference>
<evidence type="ECO:0000313" key="5">
    <source>
        <dbReference type="Proteomes" id="UP000245657"/>
    </source>
</evidence>
<name>A0A2V2N271_9EURY</name>
<dbReference type="GO" id="GO:0000160">
    <property type="term" value="P:phosphorelay signal transduction system"/>
    <property type="evidence" value="ECO:0007669"/>
    <property type="project" value="InterPro"/>
</dbReference>
<dbReference type="InterPro" id="IPR050595">
    <property type="entry name" value="Bact_response_regulator"/>
</dbReference>
<dbReference type="EMBL" id="QGMY01000006">
    <property type="protein sequence ID" value="PWR72720.1"/>
    <property type="molecule type" value="Genomic_DNA"/>
</dbReference>
<sequence>MINNTGRGYVMIRKQKNILIIDDESVFREAQCSALTACGHTCISVESAGDGIQRLKSEHYDLVLLDIMMDPLDGWDTLDLIKTLPQGQEIPVFMSSAKSVFADEILRFGEQISGFIKKPFVDDDLCEYINKFFEWYDIVLADAAGAGSKGVPSDVCAEWILLSRQVRALIGLKEIVNPRCIPNGTESEEMVFARKLKDIQELIDEKMNKLSSINRDYPLLSIRG</sequence>
<dbReference type="PANTHER" id="PTHR44591">
    <property type="entry name" value="STRESS RESPONSE REGULATOR PROTEIN 1"/>
    <property type="match status" value="1"/>
</dbReference>
<gene>
    <name evidence="4" type="ORF">DK846_07150</name>
</gene>
<evidence type="ECO:0000256" key="2">
    <source>
        <dbReference type="PROSITE-ProRule" id="PRU00169"/>
    </source>
</evidence>
<reference evidence="4 5" key="1">
    <citation type="submission" date="2018-05" db="EMBL/GenBank/DDBJ databases">
        <title>Draft genome of Methanospirillum lacunae Ki8-1.</title>
        <authorList>
            <person name="Dueholm M.S."/>
            <person name="Nielsen P.H."/>
            <person name="Bakmann L.F."/>
            <person name="Otzen D.E."/>
        </authorList>
    </citation>
    <scope>NUCLEOTIDE SEQUENCE [LARGE SCALE GENOMIC DNA]</scope>
    <source>
        <strain evidence="4 5">Ki8-1</strain>
    </source>
</reference>